<feature type="region of interest" description="Disordered" evidence="1">
    <location>
        <begin position="160"/>
        <end position="183"/>
    </location>
</feature>
<feature type="compositionally biased region" description="Basic and acidic residues" evidence="1">
    <location>
        <begin position="218"/>
        <end position="229"/>
    </location>
</feature>
<keyword evidence="3" id="KW-1185">Reference proteome</keyword>
<feature type="region of interest" description="Disordered" evidence="1">
    <location>
        <begin position="218"/>
        <end position="238"/>
    </location>
</feature>
<sequence>MSSASKNKTKTKKKTGKKGNESGRKKIRRQYSAAKMSAAVAAVKTKGMGVRAASKNFPQCDEALISKEVSNSNRNEVSNDVNTSFDIVTACQLDHLDDYIPGSIDNLSELNEPILENTTSNQNFLSELNITPSSNRSSSFVDLIQHVDYLTREIRGVLKEDFPTTMDEPSTPGCPSRDSEDQQAVQVITTNENTPLPIEDQPSSSGNYQSLNELLQHERPSETAHHEPKSPPVTSSLIPSPFKKHLFFPSKISPCSGRRRKPADVMPGAISSDDFRAYMKRKEVKKQQEVAEKQRKKEEREKLKAVKQTKQAGQKQKRVAKKIMPNNSMEEQEQDESDSDEDGAALEERPIAFNKIWKFGRFFHNVKPLKSNHILEIDELTEKIEDAYGSNPVQDRNYQFWLRDINRSLVGKNAILFTSDFPQKGFVERGHIPGVFATIKFGASLTESTTASHLADRGTIEY</sequence>
<feature type="compositionally biased region" description="Acidic residues" evidence="1">
    <location>
        <begin position="330"/>
        <end position="343"/>
    </location>
</feature>
<feature type="compositionally biased region" description="Basic and acidic residues" evidence="1">
    <location>
        <begin position="284"/>
        <end position="304"/>
    </location>
</feature>
<dbReference type="Gene3D" id="3.20.20.80">
    <property type="entry name" value="Glycosidases"/>
    <property type="match status" value="1"/>
</dbReference>
<name>A0A8S9XU98_APOLU</name>
<evidence type="ECO:0000313" key="3">
    <source>
        <dbReference type="Proteomes" id="UP000466442"/>
    </source>
</evidence>
<gene>
    <name evidence="2" type="ORF">GE061_012670</name>
</gene>
<organism evidence="2 3">
    <name type="scientific">Apolygus lucorum</name>
    <name type="common">Small green plant bug</name>
    <name type="synonym">Lygocoris lucorum</name>
    <dbReference type="NCBI Taxonomy" id="248454"/>
    <lineage>
        <taxon>Eukaryota</taxon>
        <taxon>Metazoa</taxon>
        <taxon>Ecdysozoa</taxon>
        <taxon>Arthropoda</taxon>
        <taxon>Hexapoda</taxon>
        <taxon>Insecta</taxon>
        <taxon>Pterygota</taxon>
        <taxon>Neoptera</taxon>
        <taxon>Paraneoptera</taxon>
        <taxon>Hemiptera</taxon>
        <taxon>Heteroptera</taxon>
        <taxon>Panheteroptera</taxon>
        <taxon>Cimicomorpha</taxon>
        <taxon>Miridae</taxon>
        <taxon>Mirini</taxon>
        <taxon>Apolygus</taxon>
    </lineage>
</organism>
<dbReference type="AlphaFoldDB" id="A0A8S9XU98"/>
<feature type="compositionally biased region" description="Basic residues" evidence="1">
    <location>
        <begin position="7"/>
        <end position="17"/>
    </location>
</feature>
<reference evidence="2" key="1">
    <citation type="journal article" date="2021" name="Mol. Ecol. Resour.">
        <title>Apolygus lucorum genome provides insights into omnivorousness and mesophyll feeding.</title>
        <authorList>
            <person name="Liu Y."/>
            <person name="Liu H."/>
            <person name="Wang H."/>
            <person name="Huang T."/>
            <person name="Liu B."/>
            <person name="Yang B."/>
            <person name="Yin L."/>
            <person name="Li B."/>
            <person name="Zhang Y."/>
            <person name="Zhang S."/>
            <person name="Jiang F."/>
            <person name="Zhang X."/>
            <person name="Ren Y."/>
            <person name="Wang B."/>
            <person name="Wang S."/>
            <person name="Lu Y."/>
            <person name="Wu K."/>
            <person name="Fan W."/>
            <person name="Wang G."/>
        </authorList>
    </citation>
    <scope>NUCLEOTIDE SEQUENCE</scope>
    <source>
        <strain evidence="2">12Hb</strain>
    </source>
</reference>
<evidence type="ECO:0000313" key="2">
    <source>
        <dbReference type="EMBL" id="KAF6212149.1"/>
    </source>
</evidence>
<feature type="region of interest" description="Disordered" evidence="1">
    <location>
        <begin position="1"/>
        <end position="33"/>
    </location>
</feature>
<accession>A0A8S9XU98</accession>
<protein>
    <submittedName>
        <fullName evidence="2">Uncharacterized protein</fullName>
    </submittedName>
</protein>
<dbReference type="EMBL" id="WIXP02000004">
    <property type="protein sequence ID" value="KAF6212149.1"/>
    <property type="molecule type" value="Genomic_DNA"/>
</dbReference>
<dbReference type="Proteomes" id="UP000466442">
    <property type="component" value="Unassembled WGS sequence"/>
</dbReference>
<evidence type="ECO:0000256" key="1">
    <source>
        <dbReference type="SAM" id="MobiDB-lite"/>
    </source>
</evidence>
<proteinExistence type="predicted"/>
<feature type="region of interest" description="Disordered" evidence="1">
    <location>
        <begin position="284"/>
        <end position="343"/>
    </location>
</feature>
<comment type="caution">
    <text evidence="2">The sequence shown here is derived from an EMBL/GenBank/DDBJ whole genome shotgun (WGS) entry which is preliminary data.</text>
</comment>